<dbReference type="Pfam" id="PF23639">
    <property type="entry name" value="DUF7146"/>
    <property type="match status" value="1"/>
</dbReference>
<dbReference type="GO" id="GO:1990077">
    <property type="term" value="C:primosome complex"/>
    <property type="evidence" value="ECO:0007669"/>
    <property type="project" value="UniProtKB-KW"/>
</dbReference>
<name>A0A1G5SCU3_9PROT</name>
<organism evidence="8 9">
    <name type="scientific">Nitrosomonas mobilis</name>
    <dbReference type="NCBI Taxonomy" id="51642"/>
    <lineage>
        <taxon>Bacteria</taxon>
        <taxon>Pseudomonadati</taxon>
        <taxon>Pseudomonadota</taxon>
        <taxon>Betaproteobacteria</taxon>
        <taxon>Nitrosomonadales</taxon>
        <taxon>Nitrosomonadaceae</taxon>
        <taxon>Nitrosomonas</taxon>
    </lineage>
</organism>
<dbReference type="GO" id="GO:0006269">
    <property type="term" value="P:DNA replication, synthesis of primer"/>
    <property type="evidence" value="ECO:0007669"/>
    <property type="project" value="UniProtKB-KW"/>
</dbReference>
<dbReference type="Pfam" id="PF13362">
    <property type="entry name" value="Toprim_3"/>
    <property type="match status" value="1"/>
</dbReference>
<keyword evidence="3" id="KW-0808">Transferase</keyword>
<dbReference type="Proteomes" id="UP000198729">
    <property type="component" value="Unassembled WGS sequence"/>
</dbReference>
<evidence type="ECO:0000313" key="9">
    <source>
        <dbReference type="Proteomes" id="UP000198729"/>
    </source>
</evidence>
<keyword evidence="2" id="KW-0639">Primosome</keyword>
<dbReference type="OrthoDB" id="8967890at2"/>
<dbReference type="SUPFAM" id="SSF57783">
    <property type="entry name" value="Zinc beta-ribbon"/>
    <property type="match status" value="1"/>
</dbReference>
<accession>A0A1G5SCU3</accession>
<dbReference type="InterPro" id="IPR036977">
    <property type="entry name" value="DNA_primase_Znf_CHC2"/>
</dbReference>
<evidence type="ECO:0000313" key="8">
    <source>
        <dbReference type="EMBL" id="SCZ85003.1"/>
    </source>
</evidence>
<dbReference type="Gene3D" id="3.90.580.10">
    <property type="entry name" value="Zinc finger, CHC2-type domain"/>
    <property type="match status" value="1"/>
</dbReference>
<dbReference type="GO" id="GO:0004386">
    <property type="term" value="F:helicase activity"/>
    <property type="evidence" value="ECO:0007669"/>
    <property type="project" value="InterPro"/>
</dbReference>
<keyword evidence="4" id="KW-0548">Nucleotidyltransferase</keyword>
<keyword evidence="1" id="KW-0240">DNA-directed RNA polymerase</keyword>
<dbReference type="GO" id="GO:0000428">
    <property type="term" value="C:DNA-directed RNA polymerase complex"/>
    <property type="evidence" value="ECO:0007669"/>
    <property type="project" value="UniProtKB-KW"/>
</dbReference>
<dbReference type="GO" id="GO:0016779">
    <property type="term" value="F:nucleotidyltransferase activity"/>
    <property type="evidence" value="ECO:0007669"/>
    <property type="project" value="UniProtKB-KW"/>
</dbReference>
<evidence type="ECO:0000256" key="5">
    <source>
        <dbReference type="ARBA" id="ARBA00022705"/>
    </source>
</evidence>
<keyword evidence="9" id="KW-1185">Reference proteome</keyword>
<keyword evidence="6" id="KW-0804">Transcription</keyword>
<dbReference type="GO" id="GO:0003677">
    <property type="term" value="F:DNA binding"/>
    <property type="evidence" value="ECO:0007669"/>
    <property type="project" value="InterPro"/>
</dbReference>
<protein>
    <submittedName>
        <fullName evidence="8">P4 alpha zinc-binding domain-containing protein</fullName>
    </submittedName>
</protein>
<evidence type="ECO:0000256" key="3">
    <source>
        <dbReference type="ARBA" id="ARBA00022679"/>
    </source>
</evidence>
<dbReference type="EMBL" id="FMWO01000040">
    <property type="protein sequence ID" value="SCZ85003.1"/>
    <property type="molecule type" value="Genomic_DNA"/>
</dbReference>
<dbReference type="InterPro" id="IPR013237">
    <property type="entry name" value="Phage_T7_Gp4_N"/>
</dbReference>
<evidence type="ECO:0000256" key="4">
    <source>
        <dbReference type="ARBA" id="ARBA00022695"/>
    </source>
</evidence>
<evidence type="ECO:0000256" key="1">
    <source>
        <dbReference type="ARBA" id="ARBA00022478"/>
    </source>
</evidence>
<evidence type="ECO:0000259" key="7">
    <source>
        <dbReference type="SMART" id="SM00778"/>
    </source>
</evidence>
<dbReference type="AlphaFoldDB" id="A0A1G5SCU3"/>
<dbReference type="GO" id="GO:0008270">
    <property type="term" value="F:zinc ion binding"/>
    <property type="evidence" value="ECO:0007669"/>
    <property type="project" value="InterPro"/>
</dbReference>
<keyword evidence="5" id="KW-0235">DNA replication</keyword>
<dbReference type="STRING" id="51642.NSMM_330023"/>
<gene>
    <name evidence="8" type="ORF">NSMM_330023</name>
</gene>
<dbReference type="InterPro" id="IPR055570">
    <property type="entry name" value="DUF7146"/>
</dbReference>
<dbReference type="SMART" id="SM00778">
    <property type="entry name" value="Prim_Zn_Ribbon"/>
    <property type="match status" value="1"/>
</dbReference>
<feature type="domain" description="DNA primase/helicase Gp4 N-terminal Bacteriophage T7-like" evidence="7">
    <location>
        <begin position="33"/>
        <end position="71"/>
    </location>
</feature>
<sequence>MKAIDLKPLAMGRWEEILTALAPQSIVALKHKGRHVPCPVHGGKDGFRVFKNVAITGGTVCNTCGFNNDGFNTIMWLNGWDFKTTLQAVADHLGFGSQENPAIRRASINARNFGHNDEKLRQALNRVWHESLSLYDTEAGPARLYLARRGISILPAEGSARFHPSLAYYDNRKLVGRFPAIVAMVSDAEGRPVTIHRTYITVDGRKAPVHSPRKLMGYPTGERQITGGAIRLTRSDTQTLAIAEGLETALSVIEGTGIPTWCVINATLLETFVPPEEVSRVLVFADKDIGTDQHPKGHGQEAARNLTMRLWREGFITSIFMPSTKIAQGQKSIDWNDVLFKQGKQGFPVVDLEENRFGQKSA</sequence>
<dbReference type="Pfam" id="PF08273">
    <property type="entry name" value="Zn_Ribbon_Prim"/>
    <property type="match status" value="1"/>
</dbReference>
<dbReference type="InterPro" id="IPR006171">
    <property type="entry name" value="TOPRIM_dom"/>
</dbReference>
<evidence type="ECO:0000256" key="6">
    <source>
        <dbReference type="ARBA" id="ARBA00023163"/>
    </source>
</evidence>
<evidence type="ECO:0000256" key="2">
    <source>
        <dbReference type="ARBA" id="ARBA00022515"/>
    </source>
</evidence>
<reference evidence="8 9" key="1">
    <citation type="submission" date="2016-10" db="EMBL/GenBank/DDBJ databases">
        <authorList>
            <person name="de Groot N.N."/>
        </authorList>
    </citation>
    <scope>NUCLEOTIDE SEQUENCE [LARGE SCALE GENOMIC DNA]</scope>
    <source>
        <strain evidence="8">1</strain>
    </source>
</reference>
<proteinExistence type="predicted"/>
<dbReference type="RefSeq" id="WP_090284923.1">
    <property type="nucleotide sequence ID" value="NZ_FMWO01000040.1"/>
</dbReference>